<protein>
    <submittedName>
        <fullName evidence="2">Uncharacterized protein</fullName>
    </submittedName>
</protein>
<comment type="caution">
    <text evidence="2">The sequence shown here is derived from an EMBL/GenBank/DDBJ whole genome shotgun (WGS) entry which is preliminary data.</text>
</comment>
<feature type="region of interest" description="Disordered" evidence="1">
    <location>
        <begin position="72"/>
        <end position="106"/>
    </location>
</feature>
<reference evidence="2" key="1">
    <citation type="journal article" date="2014" name="Int. J. Syst. Evol. Microbiol.">
        <title>Complete genome sequence of Corynebacterium casei LMG S-19264T (=DSM 44701T), isolated from a smear-ripened cheese.</title>
        <authorList>
            <consortium name="US DOE Joint Genome Institute (JGI-PGF)"/>
            <person name="Walter F."/>
            <person name="Albersmeier A."/>
            <person name="Kalinowski J."/>
            <person name="Ruckert C."/>
        </authorList>
    </citation>
    <scope>NUCLEOTIDE SEQUENCE</scope>
    <source>
        <strain evidence="2">CGMCC 1.15152</strain>
    </source>
</reference>
<sequence>MSRRSGVDAEDAIFRNKTCDCRCHTLFRHGVAARTVQEARRRLATSQETGAAMHEFELPRVGKLLEVAPDGHLSDGELLTQGRDTDVSVTEKPLEDKDSATFGPAMPERFSPVVHAPNASNPLIQCEHNV</sequence>
<evidence type="ECO:0000313" key="3">
    <source>
        <dbReference type="Proteomes" id="UP000633205"/>
    </source>
</evidence>
<gene>
    <name evidence="2" type="ORF">GCM10010915_10410</name>
</gene>
<organism evidence="2 3">
    <name type="scientific">Microbacterium faecale</name>
    <dbReference type="NCBI Taxonomy" id="1804630"/>
    <lineage>
        <taxon>Bacteria</taxon>
        <taxon>Bacillati</taxon>
        <taxon>Actinomycetota</taxon>
        <taxon>Actinomycetes</taxon>
        <taxon>Micrococcales</taxon>
        <taxon>Microbacteriaceae</taxon>
        <taxon>Microbacterium</taxon>
    </lineage>
</organism>
<proteinExistence type="predicted"/>
<evidence type="ECO:0000313" key="2">
    <source>
        <dbReference type="EMBL" id="GGD31967.1"/>
    </source>
</evidence>
<dbReference type="AlphaFoldDB" id="A0A916Y5V9"/>
<dbReference type="EMBL" id="BMHO01000001">
    <property type="protein sequence ID" value="GGD31967.1"/>
    <property type="molecule type" value="Genomic_DNA"/>
</dbReference>
<dbReference type="Proteomes" id="UP000633205">
    <property type="component" value="Unassembled WGS sequence"/>
</dbReference>
<evidence type="ECO:0000256" key="1">
    <source>
        <dbReference type="SAM" id="MobiDB-lite"/>
    </source>
</evidence>
<accession>A0A916Y5V9</accession>
<reference evidence="2" key="2">
    <citation type="submission" date="2020-09" db="EMBL/GenBank/DDBJ databases">
        <authorList>
            <person name="Sun Q."/>
            <person name="Zhou Y."/>
        </authorList>
    </citation>
    <scope>NUCLEOTIDE SEQUENCE</scope>
    <source>
        <strain evidence="2">CGMCC 1.15152</strain>
    </source>
</reference>
<name>A0A916Y5V9_9MICO</name>
<keyword evidence="3" id="KW-1185">Reference proteome</keyword>